<sequence>MYVSEIPALRDYWYPVAYSTELTDAPKAVRLLSDNYVIWRAADGKMACAVDECPHRAARLSQGWVEDGNIVCPYHGWAFDGSGACTRIPQNDPDKPIPPRARTLPMLVEEKYGLIWLCVGMPREDIPILPELEEGGFTLIHEMMELWDTSAPRVIDNALDISHVAWTHRNTIGDSNASQFESFEIQRDGHDLSARISYRARVTEALRKNTGLTGEYTIRVTNSKLVQPFMYKDVMEYENGLRHVLYKTATPVDDSHTLFCQFIARNDAPDAEKVAGIIDLDRRIQAEDKELLAGVRPEFPLDIQTEMHTRADRMTVEYRKILAELAAENSDVTPDEAWARPFLAAAKAQRTPR</sequence>
<dbReference type="InterPro" id="IPR036922">
    <property type="entry name" value="Rieske_2Fe-2S_sf"/>
</dbReference>
<keyword evidence="1" id="KW-0001">2Fe-2S</keyword>
<dbReference type="SUPFAM" id="SSF50022">
    <property type="entry name" value="ISP domain"/>
    <property type="match status" value="1"/>
</dbReference>
<evidence type="ECO:0000313" key="7">
    <source>
        <dbReference type="EMBL" id="SFJ97405.1"/>
    </source>
</evidence>
<dbReference type="RefSeq" id="WP_090061977.1">
    <property type="nucleotide sequence ID" value="NZ_FORH01000007.1"/>
</dbReference>
<dbReference type="InterPro" id="IPR015881">
    <property type="entry name" value="ARHD_Rieske_2Fe_2S"/>
</dbReference>
<dbReference type="Proteomes" id="UP000199630">
    <property type="component" value="Unassembled WGS sequence"/>
</dbReference>
<protein>
    <submittedName>
        <fullName evidence="7">Phenylpropionate dioxygenase, large terminal subunit</fullName>
    </submittedName>
</protein>
<keyword evidence="2" id="KW-0479">Metal-binding</keyword>
<evidence type="ECO:0000313" key="8">
    <source>
        <dbReference type="Proteomes" id="UP000199630"/>
    </source>
</evidence>
<dbReference type="CDD" id="cd03469">
    <property type="entry name" value="Rieske_RO_Alpha_N"/>
    <property type="match status" value="1"/>
</dbReference>
<proteinExistence type="predicted"/>
<evidence type="ECO:0000256" key="1">
    <source>
        <dbReference type="ARBA" id="ARBA00022714"/>
    </source>
</evidence>
<evidence type="ECO:0000259" key="6">
    <source>
        <dbReference type="PROSITE" id="PS51296"/>
    </source>
</evidence>
<dbReference type="InterPro" id="IPR044043">
    <property type="entry name" value="VanA_C_cat"/>
</dbReference>
<evidence type="ECO:0000256" key="2">
    <source>
        <dbReference type="ARBA" id="ARBA00022723"/>
    </source>
</evidence>
<keyword evidence="5" id="KW-0411">Iron-sulfur</keyword>
<dbReference type="Pfam" id="PF00355">
    <property type="entry name" value="Rieske"/>
    <property type="match status" value="1"/>
</dbReference>
<organism evidence="7 8">
    <name type="scientific">Celeribacter neptunius</name>
    <dbReference type="NCBI Taxonomy" id="588602"/>
    <lineage>
        <taxon>Bacteria</taxon>
        <taxon>Pseudomonadati</taxon>
        <taxon>Pseudomonadota</taxon>
        <taxon>Alphaproteobacteria</taxon>
        <taxon>Rhodobacterales</taxon>
        <taxon>Roseobacteraceae</taxon>
        <taxon>Celeribacter</taxon>
    </lineage>
</organism>
<keyword evidence="3" id="KW-0560">Oxidoreductase</keyword>
<dbReference type="PANTHER" id="PTHR21266">
    <property type="entry name" value="IRON-SULFUR DOMAIN CONTAINING PROTEIN"/>
    <property type="match status" value="1"/>
</dbReference>
<dbReference type="GO" id="GO:0051537">
    <property type="term" value="F:2 iron, 2 sulfur cluster binding"/>
    <property type="evidence" value="ECO:0007669"/>
    <property type="project" value="UniProtKB-KW"/>
</dbReference>
<evidence type="ECO:0000256" key="5">
    <source>
        <dbReference type="ARBA" id="ARBA00023014"/>
    </source>
</evidence>
<keyword evidence="4" id="KW-0408">Iron</keyword>
<dbReference type="EMBL" id="FORH01000007">
    <property type="protein sequence ID" value="SFJ97405.1"/>
    <property type="molecule type" value="Genomic_DNA"/>
</dbReference>
<dbReference type="GO" id="GO:0051213">
    <property type="term" value="F:dioxygenase activity"/>
    <property type="evidence" value="ECO:0007669"/>
    <property type="project" value="UniProtKB-KW"/>
</dbReference>
<dbReference type="STRING" id="588602.SAMN04487991_3488"/>
<gene>
    <name evidence="7" type="ORF">SAMN04487991_3488</name>
</gene>
<feature type="domain" description="Rieske" evidence="6">
    <location>
        <begin position="13"/>
        <end position="117"/>
    </location>
</feature>
<dbReference type="PANTHER" id="PTHR21266:SF60">
    <property type="entry name" value="3-KETOSTEROID-9-ALPHA-MONOOXYGENASE, OXYGENASE COMPONENT"/>
    <property type="match status" value="1"/>
</dbReference>
<dbReference type="Gene3D" id="2.102.10.10">
    <property type="entry name" value="Rieske [2Fe-2S] iron-sulphur domain"/>
    <property type="match status" value="1"/>
</dbReference>
<dbReference type="PROSITE" id="PS51296">
    <property type="entry name" value="RIESKE"/>
    <property type="match status" value="1"/>
</dbReference>
<dbReference type="InterPro" id="IPR050584">
    <property type="entry name" value="Cholesterol_7-desaturase"/>
</dbReference>
<keyword evidence="8" id="KW-1185">Reference proteome</keyword>
<reference evidence="8" key="1">
    <citation type="submission" date="2016-10" db="EMBL/GenBank/DDBJ databases">
        <authorList>
            <person name="Varghese N."/>
            <person name="Submissions S."/>
        </authorList>
    </citation>
    <scope>NUCLEOTIDE SEQUENCE [LARGE SCALE GENOMIC DNA]</scope>
    <source>
        <strain evidence="8">DSM 26471</strain>
    </source>
</reference>
<dbReference type="OrthoDB" id="9800776at2"/>
<dbReference type="AlphaFoldDB" id="A0A1I3VQ82"/>
<dbReference type="InterPro" id="IPR017941">
    <property type="entry name" value="Rieske_2Fe-2S"/>
</dbReference>
<dbReference type="Gene3D" id="3.90.380.10">
    <property type="entry name" value="Naphthalene 1,2-dioxygenase Alpha Subunit, Chain A, domain 1"/>
    <property type="match status" value="1"/>
</dbReference>
<accession>A0A1I3VQ82</accession>
<dbReference type="SUPFAM" id="SSF55961">
    <property type="entry name" value="Bet v1-like"/>
    <property type="match status" value="1"/>
</dbReference>
<evidence type="ECO:0000256" key="4">
    <source>
        <dbReference type="ARBA" id="ARBA00023004"/>
    </source>
</evidence>
<dbReference type="Pfam" id="PF19112">
    <property type="entry name" value="VanA_C"/>
    <property type="match status" value="1"/>
</dbReference>
<evidence type="ECO:0000256" key="3">
    <source>
        <dbReference type="ARBA" id="ARBA00023002"/>
    </source>
</evidence>
<name>A0A1I3VQ82_9RHOB</name>
<keyword evidence="7" id="KW-0223">Dioxygenase</keyword>
<dbReference type="PROSITE" id="PS00570">
    <property type="entry name" value="RING_HYDROXYL_ALPHA"/>
    <property type="match status" value="1"/>
</dbReference>
<dbReference type="GO" id="GO:0005506">
    <property type="term" value="F:iron ion binding"/>
    <property type="evidence" value="ECO:0007669"/>
    <property type="project" value="InterPro"/>
</dbReference>